<protein>
    <recommendedName>
        <fullName evidence="3">DUF3987 domain-containing protein</fullName>
    </recommendedName>
</protein>
<proteinExistence type="predicted"/>
<dbReference type="EMBL" id="MEAU01000001">
    <property type="protein sequence ID" value="OJA51117.1"/>
    <property type="molecule type" value="Genomic_DNA"/>
</dbReference>
<sequence length="450" mass="49172">MFISKPMSDRTPTYSIVRAKGGALRNTLAPSHHSYPIGSFPGLLGMLARDLSASGSVAAELVGTELIAFASLLTQGIADTAWPNGQPISIGANGLVASPSGSGKSLIYKNLAQPIERCLVSSMTEDRGEHCGLLLEDATREALVQSLSEWPVAGLITEEAGMLKRLLKDAPTLVKLLDGSPLRGARISTGRVALFGQRLSMLLIEQPEIFEETKRLLGAGKGGVGLINRFFAALSTDFRAGNSPHSVGLSGDVARAYDMRVRDLLDALFAHIEQGNPVRPTVKLSAEASQCLIDFDHEARRKCLPGSPWFSISEYILRHAERVLRLAGVFHVFEYGVGGEIALDTLLRAERFGDWYVESFARIFYEPPKPMQAEADADELGNALVQTYRLTGAWVFRQSEMRTQALNLGLTSTRFTRALAVLCQQGRTRVDSYRNVPWITLDRSRLPSGW</sequence>
<reference evidence="2" key="1">
    <citation type="submission" date="2016-08" db="EMBL/GenBank/DDBJ databases">
        <title>Population biology and virulence potential of Burkholderia ubonensis.</title>
        <authorList>
            <person name="Price E.P."/>
            <person name="Currie B.J."/>
            <person name="Wagner D.M."/>
        </authorList>
    </citation>
    <scope>NUCLEOTIDE SEQUENCE [LARGE SCALE GENOMIC DNA]</scope>
    <source>
        <strain evidence="2">MSMB0103</strain>
    </source>
</reference>
<evidence type="ECO:0000313" key="1">
    <source>
        <dbReference type="EMBL" id="OJA51117.1"/>
    </source>
</evidence>
<dbReference type="Pfam" id="PF13148">
    <property type="entry name" value="DUF3987"/>
    <property type="match status" value="1"/>
</dbReference>
<comment type="caution">
    <text evidence="1">The sequence shown here is derived from an EMBL/GenBank/DDBJ whole genome shotgun (WGS) entry which is preliminary data.</text>
</comment>
<evidence type="ECO:0000313" key="2">
    <source>
        <dbReference type="Proteomes" id="UP000183667"/>
    </source>
</evidence>
<dbReference type="RefSeq" id="WP_071766779.1">
    <property type="nucleotide sequence ID" value="NZ_MEAU01000001.1"/>
</dbReference>
<dbReference type="InterPro" id="IPR025048">
    <property type="entry name" value="DUF3987"/>
</dbReference>
<dbReference type="Proteomes" id="UP000183667">
    <property type="component" value="Unassembled WGS sequence"/>
</dbReference>
<name>A0ABD6QB63_9BURK</name>
<dbReference type="AlphaFoldDB" id="A0ABD6QB63"/>
<evidence type="ECO:0008006" key="3">
    <source>
        <dbReference type="Google" id="ProtNLM"/>
    </source>
</evidence>
<gene>
    <name evidence="1" type="ORF">BGV66_01530</name>
</gene>
<accession>A0ABD6QB63</accession>
<organism evidence="1 2">
    <name type="scientific">Burkholderia ubonensis</name>
    <dbReference type="NCBI Taxonomy" id="101571"/>
    <lineage>
        <taxon>Bacteria</taxon>
        <taxon>Pseudomonadati</taxon>
        <taxon>Pseudomonadota</taxon>
        <taxon>Betaproteobacteria</taxon>
        <taxon>Burkholderiales</taxon>
        <taxon>Burkholderiaceae</taxon>
        <taxon>Burkholderia</taxon>
        <taxon>Burkholderia cepacia complex</taxon>
    </lineage>
</organism>